<accession>A0A8T0FXA1</accession>
<dbReference type="Proteomes" id="UP000807504">
    <property type="component" value="Unassembled WGS sequence"/>
</dbReference>
<feature type="signal peptide" evidence="1">
    <location>
        <begin position="1"/>
        <end position="21"/>
    </location>
</feature>
<name>A0A8T0FXA1_ARGBR</name>
<reference evidence="2" key="2">
    <citation type="submission" date="2020-06" db="EMBL/GenBank/DDBJ databases">
        <authorList>
            <person name="Sheffer M."/>
        </authorList>
    </citation>
    <scope>NUCLEOTIDE SEQUENCE</scope>
</reference>
<evidence type="ECO:0000256" key="1">
    <source>
        <dbReference type="SAM" id="SignalP"/>
    </source>
</evidence>
<dbReference type="OrthoDB" id="6406818at2759"/>
<keyword evidence="3" id="KW-1185">Reference proteome</keyword>
<reference evidence="2" key="1">
    <citation type="journal article" date="2020" name="bioRxiv">
        <title>Chromosome-level reference genome of the European wasp spider Argiope bruennichi: a resource for studies on range expansion and evolutionary adaptation.</title>
        <authorList>
            <person name="Sheffer M.M."/>
            <person name="Hoppe A."/>
            <person name="Krehenwinkel H."/>
            <person name="Uhl G."/>
            <person name="Kuss A.W."/>
            <person name="Jensen L."/>
            <person name="Jensen C."/>
            <person name="Gillespie R.G."/>
            <person name="Hoff K.J."/>
            <person name="Prost S."/>
        </authorList>
    </citation>
    <scope>NUCLEOTIDE SEQUENCE</scope>
</reference>
<organism evidence="2 3">
    <name type="scientific">Argiope bruennichi</name>
    <name type="common">Wasp spider</name>
    <name type="synonym">Aranea bruennichi</name>
    <dbReference type="NCBI Taxonomy" id="94029"/>
    <lineage>
        <taxon>Eukaryota</taxon>
        <taxon>Metazoa</taxon>
        <taxon>Ecdysozoa</taxon>
        <taxon>Arthropoda</taxon>
        <taxon>Chelicerata</taxon>
        <taxon>Arachnida</taxon>
        <taxon>Araneae</taxon>
        <taxon>Araneomorphae</taxon>
        <taxon>Entelegynae</taxon>
        <taxon>Araneoidea</taxon>
        <taxon>Araneidae</taxon>
        <taxon>Argiope</taxon>
    </lineage>
</organism>
<gene>
    <name evidence="2" type="ORF">HNY73_000194</name>
</gene>
<feature type="chain" id="PRO_5035877573" evidence="1">
    <location>
        <begin position="22"/>
        <end position="121"/>
    </location>
</feature>
<protein>
    <submittedName>
        <fullName evidence="2">Uncharacterized protein</fullName>
    </submittedName>
</protein>
<proteinExistence type="predicted"/>
<comment type="caution">
    <text evidence="2">The sequence shown here is derived from an EMBL/GenBank/DDBJ whole genome shotgun (WGS) entry which is preliminary data.</text>
</comment>
<sequence length="121" mass="13719">MQALFLSVGLALFFLLNVGAADRYRLHHDTESAMEEMTNLFHILFPLVPEHTHFFWKTNQLGAATVHRTMPPVLSSSDGGGRNSGIFPWRLQIDFRKRGPDCMRKCITQGVLHPVQCHSLC</sequence>
<dbReference type="AlphaFoldDB" id="A0A8T0FXA1"/>
<keyword evidence="1" id="KW-0732">Signal</keyword>
<evidence type="ECO:0000313" key="2">
    <source>
        <dbReference type="EMBL" id="KAF8795727.1"/>
    </source>
</evidence>
<dbReference type="OMA" id="CLFISDA"/>
<dbReference type="EMBL" id="JABXBU010000001">
    <property type="protein sequence ID" value="KAF8795727.1"/>
    <property type="molecule type" value="Genomic_DNA"/>
</dbReference>
<evidence type="ECO:0000313" key="3">
    <source>
        <dbReference type="Proteomes" id="UP000807504"/>
    </source>
</evidence>